<evidence type="ECO:0000256" key="2">
    <source>
        <dbReference type="ARBA" id="ARBA00022525"/>
    </source>
</evidence>
<feature type="compositionally biased region" description="Low complexity" evidence="5">
    <location>
        <begin position="49"/>
        <end position="58"/>
    </location>
</feature>
<evidence type="ECO:0000259" key="7">
    <source>
        <dbReference type="PROSITE" id="PS50847"/>
    </source>
</evidence>
<feature type="compositionally biased region" description="Polar residues" evidence="5">
    <location>
        <begin position="165"/>
        <end position="185"/>
    </location>
</feature>
<feature type="region of interest" description="Disordered" evidence="5">
    <location>
        <begin position="2513"/>
        <end position="2545"/>
    </location>
</feature>
<dbReference type="EMBL" id="CP097121">
    <property type="protein sequence ID" value="USS90958.1"/>
    <property type="molecule type" value="Genomic_DNA"/>
</dbReference>
<feature type="region of interest" description="Disordered" evidence="5">
    <location>
        <begin position="2109"/>
        <end position="2141"/>
    </location>
</feature>
<accession>A0ABY5BZD8</accession>
<evidence type="ECO:0000313" key="9">
    <source>
        <dbReference type="Proteomes" id="UP001056164"/>
    </source>
</evidence>
<feature type="region of interest" description="Disordered" evidence="5">
    <location>
        <begin position="1193"/>
        <end position="1218"/>
    </location>
</feature>
<feature type="region of interest" description="Disordered" evidence="5">
    <location>
        <begin position="1799"/>
        <end position="1824"/>
    </location>
</feature>
<feature type="compositionally biased region" description="Low complexity" evidence="5">
    <location>
        <begin position="99"/>
        <end position="117"/>
    </location>
</feature>
<dbReference type="Gene3D" id="2.60.40.4300">
    <property type="match status" value="10"/>
</dbReference>
<feature type="region of interest" description="Disordered" evidence="5">
    <location>
        <begin position="2714"/>
        <end position="2775"/>
    </location>
</feature>
<dbReference type="Pfam" id="PF17966">
    <property type="entry name" value="Muc_B2"/>
    <property type="match status" value="10"/>
</dbReference>
<keyword evidence="6" id="KW-0472">Membrane</keyword>
<feature type="region of interest" description="Disordered" evidence="5">
    <location>
        <begin position="897"/>
        <end position="929"/>
    </location>
</feature>
<feature type="region of interest" description="Disordered" evidence="5">
    <location>
        <begin position="2310"/>
        <end position="2343"/>
    </location>
</feature>
<dbReference type="NCBIfam" id="TIGR03715">
    <property type="entry name" value="KxYKxGKxW"/>
    <property type="match status" value="1"/>
</dbReference>
<keyword evidence="4" id="KW-0572">Peptidoglycan-anchor</keyword>
<feature type="region of interest" description="Disordered" evidence="5">
    <location>
        <begin position="1099"/>
        <end position="1131"/>
    </location>
</feature>
<keyword evidence="9" id="KW-1185">Reference proteome</keyword>
<feature type="transmembrane region" description="Helical" evidence="6">
    <location>
        <begin position="2780"/>
        <end position="2798"/>
    </location>
</feature>
<feature type="region of interest" description="Disordered" evidence="5">
    <location>
        <begin position="1503"/>
        <end position="1535"/>
    </location>
</feature>
<evidence type="ECO:0000256" key="4">
    <source>
        <dbReference type="ARBA" id="ARBA00023088"/>
    </source>
</evidence>
<proteinExistence type="predicted"/>
<feature type="compositionally biased region" description="Low complexity" evidence="5">
    <location>
        <begin position="142"/>
        <end position="164"/>
    </location>
</feature>
<feature type="region of interest" description="Disordered" evidence="5">
    <location>
        <begin position="1705"/>
        <end position="1737"/>
    </location>
</feature>
<dbReference type="RefSeq" id="WP_252795451.1">
    <property type="nucleotide sequence ID" value="NZ_CP097121.1"/>
</dbReference>
<dbReference type="Pfam" id="PF19258">
    <property type="entry name" value="KxYKxGKxW_sig"/>
    <property type="match status" value="1"/>
</dbReference>
<dbReference type="Gene3D" id="3.10.20.470">
    <property type="match status" value="10"/>
</dbReference>
<name>A0ABY5BZD8_9LACO</name>
<feature type="region of interest" description="Disordered" evidence="5">
    <location>
        <begin position="991"/>
        <end position="1016"/>
    </location>
</feature>
<dbReference type="InterPro" id="IPR019931">
    <property type="entry name" value="LPXTG_anchor"/>
</dbReference>
<keyword evidence="1" id="KW-0134">Cell wall</keyword>
<feature type="compositionally biased region" description="Polar residues" evidence="5">
    <location>
        <begin position="118"/>
        <end position="137"/>
    </location>
</feature>
<feature type="region of interest" description="Disordered" evidence="5">
    <location>
        <begin position="1301"/>
        <end position="1333"/>
    </location>
</feature>
<organism evidence="8 9">
    <name type="scientific">Fructilactobacillus carniphilus</name>
    <dbReference type="NCBI Taxonomy" id="2940297"/>
    <lineage>
        <taxon>Bacteria</taxon>
        <taxon>Bacillati</taxon>
        <taxon>Bacillota</taxon>
        <taxon>Bacilli</taxon>
        <taxon>Lactobacillales</taxon>
        <taxon>Lactobacillaceae</taxon>
        <taxon>Fructilactobacillus</taxon>
    </lineage>
</organism>
<feature type="region of interest" description="Disordered" evidence="5">
    <location>
        <begin position="2203"/>
        <end position="2228"/>
    </location>
</feature>
<sequence>MPFKDSKTHYKMYKAGKRWLFSAITVTALSAGFFAFNVNDVHADTSSLSTQTTASSSTDPGASNTATDKAENQDQQSQQKQTVTAEDAANQKSTDQVDNSSQAASTANQTTSTQAANDQKQASTEQTSEAAKSTSTEAKAEQQSTATSKQQSTEQKSTDQTKQQNQSATSQATREQQSNQLTGNESAKIADAQAQSDQSASSAAIADQTATSNQNTAASDQTSASTSENMQSNSAASEAQSASVSQQAEQQVRDQVKQAVEQAKAANVVLASNVKDDNGLKIEVGDPDYGGRWVDPDESHYTFQYDKIVTGFNQAGRVRTIVFSTNRNGDGTLYAFELDENNHVIGSYTIKSNPGQETRENSQNLQNFYYRNNGDFTGGLQTNSSEIRFNREWTIADHQPSTLQLGVENFFLPREVPSTVRYVDAQTKQTVFESHFSGLTGQDFKVTGLPDKAKEGYYYISRTPDNSSGSISPFGKVGTVWTTHYANGSSLQMTETDDHGGMDVKLFSPNGTQFGQTYHIDAGYRFNDKTREYGWDVTKTNGDSTPALGYYPIYPIYTPQTRNIQFELNKLSKLVPVDPNGNPIDNGDHDVPYTIDPNDPTKANPTPLPNIPGYVPLDPNDHTKTTTPGTEVPINNPGEETKVPYVVDHQDAVIHYVDDQGNELHTDQVSGKINERSPYSPADETNKLVSQGYKQIDSDFPQDGIVLSYNNGKQLVYTIKFKKVTEAVTDNSGVSNIKVKYVYDNGSQAAPDNNIKFTYHRTGTKNLETNEITWNEWIPDQENSYNVKSPEITGYTPDKQSVSDSNVPEGVDSTVTVTYNANAEKAHVNYVDQDNGGKVIKSDTLNGKFGDTSDYTTKDRISELQKQGYELVNDGYKPGYKFTTDEPTFTVTLKHKTTTVTPDNPGKPGQPVDPNNPDGPKYPDGTDESNLVKNITRTIHYRYADGSEAAKDVTETVKYTRNMTFDQVTGKIIETDDWKSAKDSYDAVDSPAITGYTPDQPTVGAATTKPTDSDSSVTVTYNANAEKAHVNYVDQDDGGKVIKSDTLNGKFGDTSDYTTKDRISELQKQGYELVNDGYKPGYKFTTDEPTFTVTLKHKTTTVTPDNPGKPGQPVDPNNPDGPKYPDGTDESNLVKNITRTIHYRYADGSEAAKDVTETVKYTRNMTFDQVTGKIIETDDWKSAKDSYDAVDSPAITGYTPDQPTVGAATTKPTDSDSSVTVTYNANAEKAHVNYVDQDNGGKVIKSDTLNGKFGDTSDYTTKDRISELQKQGYELVNDGYKPGYKFTTDEPTFTVTLKHKTTTVTPDNPGKPGQPVDPNNPDGPKYPDGTDESNLVKNITRTIHYRYADGSEAAKDVTETVKYTRNMTFDQVTGKIIETDDWKSAKDSYDAVDSPAIIGYTPDQPTVGAATTKPTDSDSSVTVTYNANAEKAHVNYVDQDNGGKVIKSDTLNGKFGDTSDYTTKDRISELQKQGYELVNDGYKPGYKFTTDEPTFTVTLKHKTTTVTPDNPGKPGQPVDPNNPDGPKYPDGTDESNLVKNITRTIHYRYADGSEAAKDVTETVKYTRNMTFDQVTGKIIETDDWKSAKDSYDAVDSPAITGYTPDQPTVGAATTKPTDSDSSVTVTYNANAEKAHVNYVDQDDGGKVITSDTLNGKFGDTSDYTTKDRIAELQKQGYELVNDGYKPGYKFTTDEPTFTVTMKHKTTTVTPDNPGKPGQPVDPNNPDGPKYPDGTDESNLVKNITRTIHYRYADGSEAAKDVTETVKYTRNMTFDQVTGKIIETDDWKSAKDSYDAVDSPAITGYTPDQPTVGAATTKPTDSDSSVTVTYNANAEKAHVNYVDQDNGGKVITSDTLNGKFGDTSDYTTKDRIAELQKRGYELVTDGYKPGYKFTTDEPTFTVTLKHKTTTVTPDNPGKPGQPVDPNNPDGPKYPDGTDESNLVKNITRTIHYRYADGSEAAKDVTETVKYTRNMTFDQVTGKIIETDDWKSAKDSYDAVDSPAITGYTPDQPTVGAATTKPTDSDSSVTVTYNANAEKAHVNYVDQDDGGKVITSDTLNGKFGDTSDYTTKDRIAELQKRGYELVTDGYKPGYKFTTDEPTFTVTLKHKTTTVTPDNPGKPGQPVDPNNPDGPKYPDGTDESNLVKNITRTIHYRYADGSEAAKDVTETVKYTRNMTFDQVTGKIIETDDWKSAKDSYDAVDSPAITGYTPDQPTVGAATTKPTDSDSSVTVTYNANAEKAHVNYVDQDDGGKVITSDTLNGKFGDTSDYTTKDRIAELQKQGYELVNDGYKPGYKFTTDEPTFTVTLKHKTTTVTPDNPGKPGKPVDPNNPDGPKYPDGTDESNLVKNITRTIHYRYADGSEAAKDVTETVKYTRNMTFDQVTGKIIETDDWKSAKDSYDAVDSPAITGYTPDQPTVGAATTKPTDSDSSVTVTYNANAEKAHVNYVDQDDGGKVITSDTLNGKFGDTSDYTTKDRIAELQKQGYELVNDGYKPGYKFTTDEPTFTVTMKHKTTTVTPDNPGKPGQPVDPNNPDGPKYPDGTDESNLVKNITRTIHYRYADGSEAAKDVTETVKYTRNMTFDLVTGKIVETGQWTLQGGNWNAVKSPVVTGYYTRTPLVNAVTVTPETQNAEVTVVYLPLGHLVPDVPGTTPETYPNDPNDPSKINDPLIPDIPGYTPVDGNGNKLVPGTPYPIDPENIGKDTPIHYVKNEVPAKPAEPTKPSTPAEPKQPVAPAETPVAPAQPAAPAAQPAAPAPKQAAPAPAPHKQVLPQTGESQSTGIMSLIGALLLSILGIFGYKKKEDK</sequence>
<feature type="compositionally biased region" description="Low complexity" evidence="5">
    <location>
        <begin position="186"/>
        <end position="227"/>
    </location>
</feature>
<dbReference type="Pfam" id="PF17965">
    <property type="entry name" value="MucBP_2"/>
    <property type="match status" value="10"/>
</dbReference>
<dbReference type="PROSITE" id="PS50847">
    <property type="entry name" value="GRAM_POS_ANCHORING"/>
    <property type="match status" value="1"/>
</dbReference>
<dbReference type="NCBIfam" id="TIGR01167">
    <property type="entry name" value="LPXTG_anchor"/>
    <property type="match status" value="1"/>
</dbReference>
<dbReference type="Proteomes" id="UP001056164">
    <property type="component" value="Chromosome"/>
</dbReference>
<dbReference type="InterPro" id="IPR041558">
    <property type="entry name" value="MucBP_2"/>
</dbReference>
<feature type="compositionally biased region" description="Low complexity" evidence="5">
    <location>
        <begin position="234"/>
        <end position="250"/>
    </location>
</feature>
<keyword evidence="3" id="KW-0732">Signal</keyword>
<evidence type="ECO:0000256" key="5">
    <source>
        <dbReference type="SAM" id="MobiDB-lite"/>
    </source>
</evidence>
<evidence type="ECO:0000256" key="1">
    <source>
        <dbReference type="ARBA" id="ARBA00022512"/>
    </source>
</evidence>
<evidence type="ECO:0000256" key="6">
    <source>
        <dbReference type="SAM" id="Phobius"/>
    </source>
</evidence>
<dbReference type="InterPro" id="IPR022263">
    <property type="entry name" value="KxYKxGKxW"/>
</dbReference>
<feature type="compositionally biased region" description="Low complexity" evidence="5">
    <location>
        <begin position="2730"/>
        <end position="2761"/>
    </location>
</feature>
<evidence type="ECO:0000256" key="3">
    <source>
        <dbReference type="ARBA" id="ARBA00022729"/>
    </source>
</evidence>
<feature type="region of interest" description="Disordered" evidence="5">
    <location>
        <begin position="49"/>
        <end position="250"/>
    </location>
</feature>
<feature type="domain" description="Gram-positive cocci surface proteins LPxTG" evidence="7">
    <location>
        <begin position="2770"/>
        <end position="2804"/>
    </location>
</feature>
<feature type="region of interest" description="Disordered" evidence="5">
    <location>
        <begin position="2001"/>
        <end position="2026"/>
    </location>
</feature>
<keyword evidence="6" id="KW-1133">Transmembrane helix</keyword>
<dbReference type="InterPro" id="IPR041495">
    <property type="entry name" value="Mub_B2"/>
</dbReference>
<feature type="region of interest" description="Disordered" evidence="5">
    <location>
        <begin position="1597"/>
        <end position="1622"/>
    </location>
</feature>
<feature type="region of interest" description="Disordered" evidence="5">
    <location>
        <begin position="1907"/>
        <end position="1939"/>
    </location>
</feature>
<evidence type="ECO:0000313" key="8">
    <source>
        <dbReference type="EMBL" id="USS90958.1"/>
    </source>
</evidence>
<reference evidence="8" key="1">
    <citation type="submission" date="2022-05" db="EMBL/GenBank/DDBJ databases">
        <authorList>
            <person name="Oliphant S.A."/>
            <person name="Watson-Haigh N.S."/>
            <person name="Sumby K.M."/>
            <person name="Gardner J.M."/>
            <person name="Jiranek V."/>
        </authorList>
    </citation>
    <scope>NUCLEOTIDE SEQUENCE</scope>
    <source>
        <strain evidence="8">KI4_A6</strain>
    </source>
</reference>
<gene>
    <name evidence="8" type="ORF">M3M37_01755</name>
</gene>
<keyword evidence="6" id="KW-0812">Transmembrane</keyword>
<protein>
    <submittedName>
        <fullName evidence="8">MucBP domain-containing protein</fullName>
    </submittedName>
</protein>
<keyword evidence="2" id="KW-0964">Secreted</keyword>
<feature type="region of interest" description="Disordered" evidence="5">
    <location>
        <begin position="2405"/>
        <end position="2430"/>
    </location>
</feature>